<feature type="region of interest" description="Disordered" evidence="1">
    <location>
        <begin position="1"/>
        <end position="86"/>
    </location>
</feature>
<dbReference type="PANTHER" id="PTHR15141:SF75">
    <property type="entry name" value="ELONGIN-A"/>
    <property type="match status" value="1"/>
</dbReference>
<protein>
    <submittedName>
        <fullName evidence="2">Uncharacterized protein</fullName>
    </submittedName>
</protein>
<dbReference type="AlphaFoldDB" id="A0A4W5LVL2"/>
<reference evidence="2" key="2">
    <citation type="submission" date="2025-08" db="UniProtKB">
        <authorList>
            <consortium name="Ensembl"/>
        </authorList>
    </citation>
    <scope>IDENTIFICATION</scope>
</reference>
<feature type="compositionally biased region" description="Low complexity" evidence="1">
    <location>
        <begin position="23"/>
        <end position="36"/>
    </location>
</feature>
<proteinExistence type="predicted"/>
<name>A0A4W5LVL2_9TELE</name>
<keyword evidence="3" id="KW-1185">Reference proteome</keyword>
<sequence>MAFVNSVAKPPRDVRRRQEKFGTTSTSTASSTAAAAPIKIRPAMSYSSHLAEPSYSSSHDSPPETSRSSGPSARDNKPQVKKIAPMMAKTIKAFKNRFSRR</sequence>
<reference evidence="3" key="1">
    <citation type="submission" date="2018-06" db="EMBL/GenBank/DDBJ databases">
        <title>Genome assembly of Danube salmon.</title>
        <authorList>
            <person name="Macqueen D.J."/>
            <person name="Gundappa M.K."/>
        </authorList>
    </citation>
    <scope>NUCLEOTIDE SEQUENCE [LARGE SCALE GENOMIC DNA]</scope>
</reference>
<evidence type="ECO:0000313" key="2">
    <source>
        <dbReference type="Ensembl" id="ENSHHUP00000030047.1"/>
    </source>
</evidence>
<dbReference type="Ensembl" id="ENSHHUT00000031297.1">
    <property type="protein sequence ID" value="ENSHHUP00000030047.1"/>
    <property type="gene ID" value="ENSHHUG00000019143.1"/>
</dbReference>
<dbReference type="Proteomes" id="UP000314982">
    <property type="component" value="Unassembled WGS sequence"/>
</dbReference>
<evidence type="ECO:0000256" key="1">
    <source>
        <dbReference type="SAM" id="MobiDB-lite"/>
    </source>
</evidence>
<dbReference type="InterPro" id="IPR051870">
    <property type="entry name" value="Elongin-A_domain"/>
</dbReference>
<feature type="compositionally biased region" description="Polar residues" evidence="1">
    <location>
        <begin position="54"/>
        <end position="71"/>
    </location>
</feature>
<dbReference type="STRING" id="62062.ENSHHUP00000030047"/>
<dbReference type="PANTHER" id="PTHR15141">
    <property type="entry name" value="TRANSCRIPTION ELONGATION FACTOR B POLYPEPTIDE 3"/>
    <property type="match status" value="1"/>
</dbReference>
<evidence type="ECO:0000313" key="3">
    <source>
        <dbReference type="Proteomes" id="UP000314982"/>
    </source>
</evidence>
<accession>A0A4W5LVL2</accession>
<reference evidence="2" key="3">
    <citation type="submission" date="2025-09" db="UniProtKB">
        <authorList>
            <consortium name="Ensembl"/>
        </authorList>
    </citation>
    <scope>IDENTIFICATION</scope>
</reference>
<organism evidence="2 3">
    <name type="scientific">Hucho hucho</name>
    <name type="common">huchen</name>
    <dbReference type="NCBI Taxonomy" id="62062"/>
    <lineage>
        <taxon>Eukaryota</taxon>
        <taxon>Metazoa</taxon>
        <taxon>Chordata</taxon>
        <taxon>Craniata</taxon>
        <taxon>Vertebrata</taxon>
        <taxon>Euteleostomi</taxon>
        <taxon>Actinopterygii</taxon>
        <taxon>Neopterygii</taxon>
        <taxon>Teleostei</taxon>
        <taxon>Protacanthopterygii</taxon>
        <taxon>Salmoniformes</taxon>
        <taxon>Salmonidae</taxon>
        <taxon>Salmoninae</taxon>
        <taxon>Hucho</taxon>
    </lineage>
</organism>